<dbReference type="PANTHER" id="PTHR48465">
    <property type="entry name" value="PROTEIN SSUH2 HOMOLOG"/>
    <property type="match status" value="1"/>
</dbReference>
<gene>
    <name evidence="2" type="ORF">NCGR_LOCUS37558</name>
</gene>
<feature type="region of interest" description="Disordered" evidence="1">
    <location>
        <begin position="135"/>
        <end position="160"/>
    </location>
</feature>
<dbReference type="PANTHER" id="PTHR48465:SF1">
    <property type="entry name" value="PROTEIN SSUH2 HOMOLOG"/>
    <property type="match status" value="1"/>
</dbReference>
<dbReference type="OrthoDB" id="3355217at2759"/>
<proteinExistence type="predicted"/>
<dbReference type="InterPro" id="IPR052789">
    <property type="entry name" value="SSUH2_homolog"/>
</dbReference>
<organism evidence="2 3">
    <name type="scientific">Miscanthus lutarioriparius</name>
    <dbReference type="NCBI Taxonomy" id="422564"/>
    <lineage>
        <taxon>Eukaryota</taxon>
        <taxon>Viridiplantae</taxon>
        <taxon>Streptophyta</taxon>
        <taxon>Embryophyta</taxon>
        <taxon>Tracheophyta</taxon>
        <taxon>Spermatophyta</taxon>
        <taxon>Magnoliopsida</taxon>
        <taxon>Liliopsida</taxon>
        <taxon>Poales</taxon>
        <taxon>Poaceae</taxon>
        <taxon>PACMAD clade</taxon>
        <taxon>Panicoideae</taxon>
        <taxon>Andropogonodae</taxon>
        <taxon>Andropogoneae</taxon>
        <taxon>Saccharinae</taxon>
        <taxon>Miscanthus</taxon>
    </lineage>
</organism>
<evidence type="ECO:0000313" key="2">
    <source>
        <dbReference type="EMBL" id="CAD6253942.1"/>
    </source>
</evidence>
<evidence type="ECO:0000313" key="3">
    <source>
        <dbReference type="Proteomes" id="UP000604825"/>
    </source>
</evidence>
<dbReference type="EMBL" id="CAJGYO010000009">
    <property type="protein sequence ID" value="CAD6253942.1"/>
    <property type="molecule type" value="Genomic_DNA"/>
</dbReference>
<keyword evidence="3" id="KW-1185">Reference proteome</keyword>
<dbReference type="Proteomes" id="UP000604825">
    <property type="component" value="Unassembled WGS sequence"/>
</dbReference>
<comment type="caution">
    <text evidence="2">The sequence shown here is derived from an EMBL/GenBank/DDBJ whole genome shotgun (WGS) entry which is preliminary data.</text>
</comment>
<dbReference type="AlphaFoldDB" id="A0A811QCV7"/>
<evidence type="ECO:0000256" key="1">
    <source>
        <dbReference type="SAM" id="MobiDB-lite"/>
    </source>
</evidence>
<name>A0A811QCV7_9POAL</name>
<sequence>MAAAAIRGTGAREEARGGKEWWRRAIAVPVLPLNRAGIGRMAGSRNLKAGHQWRPRWQVWSLWCGRELGRARQTQRAERSPRALFIGAEERRREPGRELHVQAVNGAATLTRRVRDEQIERGQVRLAGVGSVHTGAVDAGRKPGWPRRPSSSSHGGHAGGGPAWPWCCLEGEGGGRREDAVRLGGGAQPPSTVALWGRGAVRRGRREDAVLLGADGEEERGATSFALSLNRLNNYHRFPIKKQVHCCFPRIIFPSLVSWDPVFLLALLLFYADNGMVGSTDRDVLDEVEIRQLLIDHIGHRCCWGSHPARTWKITSIEDCNVYVGTLETFIEERHIITKKEPYKSGSIDGREKGPLLGLW</sequence>
<accession>A0A811QCV7</accession>
<protein>
    <submittedName>
        <fullName evidence="2">Uncharacterized protein</fullName>
    </submittedName>
</protein>
<reference evidence="2" key="1">
    <citation type="submission" date="2020-10" db="EMBL/GenBank/DDBJ databases">
        <authorList>
            <person name="Han B."/>
            <person name="Lu T."/>
            <person name="Zhao Q."/>
            <person name="Huang X."/>
            <person name="Zhao Y."/>
        </authorList>
    </citation>
    <scope>NUCLEOTIDE SEQUENCE</scope>
</reference>